<organism evidence="1 2">
    <name type="scientific">Salmonella enterica I</name>
    <dbReference type="NCBI Taxonomy" id="59201"/>
    <lineage>
        <taxon>Bacteria</taxon>
        <taxon>Pseudomonadati</taxon>
        <taxon>Pseudomonadota</taxon>
        <taxon>Gammaproteobacteria</taxon>
        <taxon>Enterobacterales</taxon>
        <taxon>Enterobacteriaceae</taxon>
        <taxon>Salmonella</taxon>
    </lineage>
</organism>
<gene>
    <name evidence="1" type="ORF">NCTC8271_01244</name>
</gene>
<accession>A0A3S4F2F4</accession>
<dbReference type="AlphaFoldDB" id="A0A3S4F2F4"/>
<sequence length="75" mass="8362">MQPALALQPEEPCLFFRHTRLPFAGGVRIAHRQIALIPQRMVFQAMLLQVLVNGAIIQSIIGSTLNTPRWIAENG</sequence>
<dbReference type="Proteomes" id="UP000273655">
    <property type="component" value="Chromosome 1"/>
</dbReference>
<evidence type="ECO:0000313" key="1">
    <source>
        <dbReference type="EMBL" id="VEA32999.1"/>
    </source>
</evidence>
<name>A0A3S4F2F4_SALET</name>
<dbReference type="EMBL" id="LR134148">
    <property type="protein sequence ID" value="VEA32999.1"/>
    <property type="molecule type" value="Genomic_DNA"/>
</dbReference>
<protein>
    <submittedName>
        <fullName evidence="1">Uncharacterized protein</fullName>
    </submittedName>
</protein>
<proteinExistence type="predicted"/>
<evidence type="ECO:0000313" key="2">
    <source>
        <dbReference type="Proteomes" id="UP000273655"/>
    </source>
</evidence>
<reference evidence="1 2" key="1">
    <citation type="submission" date="2018-12" db="EMBL/GenBank/DDBJ databases">
        <authorList>
            <consortium name="Pathogen Informatics"/>
        </authorList>
    </citation>
    <scope>NUCLEOTIDE SEQUENCE [LARGE SCALE GENOMIC DNA]</scope>
    <source>
        <strain evidence="1 2">NCTC8271</strain>
    </source>
</reference>